<dbReference type="EMBL" id="WNDA01000023">
    <property type="protein sequence ID" value="MTU70168.1"/>
    <property type="molecule type" value="Genomic_DNA"/>
</dbReference>
<proteinExistence type="predicted"/>
<accession>A0AA43W6I5</accession>
<reference evidence="1 2" key="1">
    <citation type="journal article" date="2019" name="Nat. Med.">
        <title>A library of human gut bacterial isolates paired with longitudinal multiomics data enables mechanistic microbiome research.</title>
        <authorList>
            <person name="Poyet M."/>
            <person name="Groussin M."/>
            <person name="Gibbons S.M."/>
            <person name="Avila-Pacheco J."/>
            <person name="Jiang X."/>
            <person name="Kearney S.M."/>
            <person name="Perrotta A.R."/>
            <person name="Berdy B."/>
            <person name="Zhao S."/>
            <person name="Lieberman T.D."/>
            <person name="Swanson P.K."/>
            <person name="Smith M."/>
            <person name="Roesemann S."/>
            <person name="Alexander J.E."/>
            <person name="Rich S.A."/>
            <person name="Livny J."/>
            <person name="Vlamakis H."/>
            <person name="Clish C."/>
            <person name="Bullock K."/>
            <person name="Deik A."/>
            <person name="Scott J."/>
            <person name="Pierce K.A."/>
            <person name="Xavier R.J."/>
            <person name="Alm E.J."/>
        </authorList>
    </citation>
    <scope>NUCLEOTIDE SEQUENCE [LARGE SCALE GENOMIC DNA]</scope>
    <source>
        <strain evidence="1 2">BIOML-A16</strain>
    </source>
</reference>
<evidence type="ECO:0000313" key="1">
    <source>
        <dbReference type="EMBL" id="MTU70168.1"/>
    </source>
</evidence>
<evidence type="ECO:0000313" key="2">
    <source>
        <dbReference type="Proteomes" id="UP000448908"/>
    </source>
</evidence>
<dbReference type="AlphaFoldDB" id="A0AA43W6I5"/>
<organism evidence="1 2">
    <name type="scientific">Parabacteroides merdae</name>
    <dbReference type="NCBI Taxonomy" id="46503"/>
    <lineage>
        <taxon>Bacteria</taxon>
        <taxon>Pseudomonadati</taxon>
        <taxon>Bacteroidota</taxon>
        <taxon>Bacteroidia</taxon>
        <taxon>Bacteroidales</taxon>
        <taxon>Tannerellaceae</taxon>
        <taxon>Parabacteroides</taxon>
    </lineage>
</organism>
<dbReference type="Proteomes" id="UP000448908">
    <property type="component" value="Unassembled WGS sequence"/>
</dbReference>
<dbReference type="RefSeq" id="WP_155152421.1">
    <property type="nucleotide sequence ID" value="NZ_WNCS01000020.1"/>
</dbReference>
<sequence>MKPKDNGLANLHDVNRRERGFCCMKLITFLVADGVKDWDEWHGEHLNAARGECKYRAQCHVYEQTQSKKLPNKIT</sequence>
<name>A0AA43W6I5_9BACT</name>
<comment type="caution">
    <text evidence="1">The sequence shown here is derived from an EMBL/GenBank/DDBJ whole genome shotgun (WGS) entry which is preliminary data.</text>
</comment>
<protein>
    <submittedName>
        <fullName evidence="1">Uncharacterized protein</fullName>
    </submittedName>
</protein>
<gene>
    <name evidence="1" type="ORF">GMD92_14115</name>
</gene>